<protein>
    <submittedName>
        <fullName evidence="1">Uncharacterized protein</fullName>
    </submittedName>
</protein>
<dbReference type="EMBL" id="OOIL02001452">
    <property type="protein sequence ID" value="VFQ75775.1"/>
    <property type="molecule type" value="Genomic_DNA"/>
</dbReference>
<proteinExistence type="predicted"/>
<keyword evidence="2" id="KW-1185">Reference proteome</keyword>
<evidence type="ECO:0000313" key="1">
    <source>
        <dbReference type="EMBL" id="VFQ75775.1"/>
    </source>
</evidence>
<dbReference type="AlphaFoldDB" id="A0A484LGW7"/>
<name>A0A484LGW7_9ASTE</name>
<dbReference type="Proteomes" id="UP000595140">
    <property type="component" value="Unassembled WGS sequence"/>
</dbReference>
<gene>
    <name evidence="1" type="ORF">CCAM_LOCUS17551</name>
</gene>
<sequence length="310" mass="34894">MREGPRWATGSQGSLEPPHVQVDELGLQCRPQSSWHFSPSSGSGGDDITFQLRPPTAQNFVKSAAKSIFGPPLGHSASLRGSDIQRSFMEAEELIWSSSFWWATVRPPVHPTANPGPTYEAESSSSQAHHKWVQNSTPSQGLEESASQVMGFVGDEPPTGQDTASADLPYPYAREAHLFIGYTASDGRDFQCRLFEMDQFRKDHPDVAESLTWPFMLEEYTRMSEYVTTSATLHNALRLLDCNAALSWELGNFWSRYSICVERPEYDRVLSENDRVSSENERLTTKNKQLLLRRAMDVEEMKTVRKVAVQ</sequence>
<reference evidence="1 2" key="1">
    <citation type="submission" date="2018-04" db="EMBL/GenBank/DDBJ databases">
        <authorList>
            <person name="Vogel A."/>
        </authorList>
    </citation>
    <scope>NUCLEOTIDE SEQUENCE [LARGE SCALE GENOMIC DNA]</scope>
</reference>
<evidence type="ECO:0000313" key="2">
    <source>
        <dbReference type="Proteomes" id="UP000595140"/>
    </source>
</evidence>
<accession>A0A484LGW7</accession>
<organism evidence="1 2">
    <name type="scientific">Cuscuta campestris</name>
    <dbReference type="NCBI Taxonomy" id="132261"/>
    <lineage>
        <taxon>Eukaryota</taxon>
        <taxon>Viridiplantae</taxon>
        <taxon>Streptophyta</taxon>
        <taxon>Embryophyta</taxon>
        <taxon>Tracheophyta</taxon>
        <taxon>Spermatophyta</taxon>
        <taxon>Magnoliopsida</taxon>
        <taxon>eudicotyledons</taxon>
        <taxon>Gunneridae</taxon>
        <taxon>Pentapetalae</taxon>
        <taxon>asterids</taxon>
        <taxon>lamiids</taxon>
        <taxon>Solanales</taxon>
        <taxon>Convolvulaceae</taxon>
        <taxon>Cuscuteae</taxon>
        <taxon>Cuscuta</taxon>
        <taxon>Cuscuta subgen. Grammica</taxon>
        <taxon>Cuscuta sect. Cleistogrammica</taxon>
    </lineage>
</organism>